<keyword evidence="2" id="KW-0732">Signal</keyword>
<protein>
    <recommendedName>
        <fullName evidence="4">Secreted peptide</fullName>
    </recommendedName>
</protein>
<reference evidence="3" key="1">
    <citation type="submission" date="2012-11" db="EMBL/GenBank/DDBJ databases">
        <authorList>
            <person name="Lucero-Rivera Y.E."/>
            <person name="Tovar-Ramirez D."/>
        </authorList>
    </citation>
    <scope>NUCLEOTIDE SEQUENCE</scope>
    <source>
        <tissue evidence="3">Salivary gland</tissue>
    </source>
</reference>
<dbReference type="EMBL" id="GACK01004265">
    <property type="protein sequence ID" value="JAA60769.1"/>
    <property type="molecule type" value="mRNA"/>
</dbReference>
<evidence type="ECO:0008006" key="4">
    <source>
        <dbReference type="Google" id="ProtNLM"/>
    </source>
</evidence>
<name>L7MC58_RHIPC</name>
<proteinExistence type="evidence at transcript level"/>
<organism evidence="3">
    <name type="scientific">Rhipicephalus pulchellus</name>
    <name type="common">Yellow backed tick</name>
    <name type="synonym">Dermacentor pulchellus</name>
    <dbReference type="NCBI Taxonomy" id="72859"/>
    <lineage>
        <taxon>Eukaryota</taxon>
        <taxon>Metazoa</taxon>
        <taxon>Ecdysozoa</taxon>
        <taxon>Arthropoda</taxon>
        <taxon>Chelicerata</taxon>
        <taxon>Arachnida</taxon>
        <taxon>Acari</taxon>
        <taxon>Parasitiformes</taxon>
        <taxon>Ixodida</taxon>
        <taxon>Ixodoidea</taxon>
        <taxon>Ixodidae</taxon>
        <taxon>Rhipicephalinae</taxon>
        <taxon>Rhipicephalus</taxon>
        <taxon>Rhipicephalus</taxon>
    </lineage>
</organism>
<feature type="compositionally biased region" description="Low complexity" evidence="1">
    <location>
        <begin position="34"/>
        <end position="68"/>
    </location>
</feature>
<sequence>MGFHKTVGLIACAIVFAVIADIAYGQKGGAGGEPTPAAKPTKLPKLAGPTKPAKSTKPTKKSPVPASTFSPIKTTQRGALPPRIVPRSNPATFMPRPPLLPTLPELQMPKGPWKGTNIVYPPVDRRLAPTRAKWDTW</sequence>
<reference evidence="3" key="2">
    <citation type="journal article" date="2015" name="J. Proteomics">
        <title>Sexual differences in the sialomes of the zebra tick, Rhipicephalus pulchellus.</title>
        <authorList>
            <person name="Tan A.W."/>
            <person name="Francischetti I.M."/>
            <person name="Slovak M."/>
            <person name="Kini R.M."/>
            <person name="Ribeiro J.M."/>
        </authorList>
    </citation>
    <scope>NUCLEOTIDE SEQUENCE</scope>
    <source>
        <tissue evidence="3">Salivary gland</tissue>
    </source>
</reference>
<feature type="chain" id="PRO_5003981866" description="Secreted peptide" evidence="2">
    <location>
        <begin position="26"/>
        <end position="137"/>
    </location>
</feature>
<evidence type="ECO:0000313" key="3">
    <source>
        <dbReference type="EMBL" id="JAA60769.1"/>
    </source>
</evidence>
<evidence type="ECO:0000256" key="1">
    <source>
        <dbReference type="SAM" id="MobiDB-lite"/>
    </source>
</evidence>
<accession>L7MC58</accession>
<feature type="region of interest" description="Disordered" evidence="1">
    <location>
        <begin position="28"/>
        <end position="108"/>
    </location>
</feature>
<evidence type="ECO:0000256" key="2">
    <source>
        <dbReference type="SAM" id="SignalP"/>
    </source>
</evidence>
<dbReference type="AlphaFoldDB" id="L7MC58"/>
<feature type="signal peptide" evidence="2">
    <location>
        <begin position="1"/>
        <end position="25"/>
    </location>
</feature>